<dbReference type="CDD" id="cd08380">
    <property type="entry name" value="C2_PI3K_like"/>
    <property type="match status" value="1"/>
</dbReference>
<feature type="domain" description="PI3K-RBD" evidence="3">
    <location>
        <begin position="219"/>
        <end position="320"/>
    </location>
</feature>
<dbReference type="Proteomes" id="UP000278807">
    <property type="component" value="Unassembled WGS sequence"/>
</dbReference>
<dbReference type="Gene3D" id="3.10.20.770">
    <property type="match status" value="1"/>
</dbReference>
<organism evidence="7">
    <name type="scientific">Rodentolepis nana</name>
    <name type="common">Dwarf tapeworm</name>
    <name type="synonym">Hymenolepis nana</name>
    <dbReference type="NCBI Taxonomy" id="102285"/>
    <lineage>
        <taxon>Eukaryota</taxon>
        <taxon>Metazoa</taxon>
        <taxon>Spiralia</taxon>
        <taxon>Lophotrochozoa</taxon>
        <taxon>Platyhelminthes</taxon>
        <taxon>Cestoda</taxon>
        <taxon>Eucestoda</taxon>
        <taxon>Cyclophyllidea</taxon>
        <taxon>Hymenolepididae</taxon>
        <taxon>Rodentolepis</taxon>
    </lineage>
</organism>
<evidence type="ECO:0000313" key="5">
    <source>
        <dbReference type="EMBL" id="VDO07484.1"/>
    </source>
</evidence>
<dbReference type="SMART" id="SM00142">
    <property type="entry name" value="PI3K_C2"/>
    <property type="match status" value="1"/>
</dbReference>
<keyword evidence="6" id="KW-1185">Reference proteome</keyword>
<comment type="similarity">
    <text evidence="1">Belongs to the PI3/PI4-kinase family.</text>
</comment>
<dbReference type="SMART" id="SM00144">
    <property type="entry name" value="PI3K_rbd"/>
    <property type="match status" value="1"/>
</dbReference>
<evidence type="ECO:0000313" key="6">
    <source>
        <dbReference type="Proteomes" id="UP000278807"/>
    </source>
</evidence>
<evidence type="ECO:0000259" key="3">
    <source>
        <dbReference type="PROSITE" id="PS51546"/>
    </source>
</evidence>
<dbReference type="InterPro" id="IPR000341">
    <property type="entry name" value="PI3K_Ras-bd_dom"/>
</dbReference>
<evidence type="ECO:0000259" key="4">
    <source>
        <dbReference type="PROSITE" id="PS51547"/>
    </source>
</evidence>
<dbReference type="Pfam" id="PF02192">
    <property type="entry name" value="PI3K_p85B"/>
    <property type="match status" value="1"/>
</dbReference>
<dbReference type="PROSITE" id="PS51546">
    <property type="entry name" value="PI3K_RBD"/>
    <property type="match status" value="1"/>
</dbReference>
<dbReference type="EMBL" id="UZAE01012943">
    <property type="protein sequence ID" value="VDO07484.1"/>
    <property type="molecule type" value="Genomic_DNA"/>
</dbReference>
<dbReference type="SMART" id="SM00143">
    <property type="entry name" value="PI3K_p85B"/>
    <property type="match status" value="1"/>
</dbReference>
<protein>
    <submittedName>
        <fullName evidence="7">Phosphatidylinositol-4-phosphate 3-kinase</fullName>
    </submittedName>
</protein>
<evidence type="ECO:0000313" key="7">
    <source>
        <dbReference type="WBParaSite" id="HNAJ_0001023701-mRNA-1"/>
    </source>
</evidence>
<gene>
    <name evidence="5" type="ORF">HNAJ_LOCUS10232</name>
</gene>
<dbReference type="InterPro" id="IPR029071">
    <property type="entry name" value="Ubiquitin-like_domsf"/>
</dbReference>
<proteinExistence type="inferred from homology"/>
<dbReference type="STRING" id="102285.A0A158QIU5"/>
<dbReference type="Pfam" id="PF00792">
    <property type="entry name" value="PI3K_C2"/>
    <property type="match status" value="1"/>
</dbReference>
<dbReference type="WBParaSite" id="HNAJ_0001023701-mRNA-1">
    <property type="protein sequence ID" value="HNAJ_0001023701-mRNA-1"/>
    <property type="gene ID" value="HNAJ_0001023701"/>
</dbReference>
<dbReference type="Gene3D" id="2.60.40.150">
    <property type="entry name" value="C2 domain"/>
    <property type="match status" value="1"/>
</dbReference>
<dbReference type="InterPro" id="IPR035892">
    <property type="entry name" value="C2_domain_sf"/>
</dbReference>
<dbReference type="SUPFAM" id="SSF54236">
    <property type="entry name" value="Ubiquitin-like"/>
    <property type="match status" value="1"/>
</dbReference>
<reference evidence="5 6" key="2">
    <citation type="submission" date="2018-11" db="EMBL/GenBank/DDBJ databases">
        <authorList>
            <consortium name="Pathogen Informatics"/>
        </authorList>
    </citation>
    <scope>NUCLEOTIDE SEQUENCE [LARGE SCALE GENOMIC DNA]</scope>
</reference>
<dbReference type="PROSITE" id="PS51544">
    <property type="entry name" value="PI3K_ABD"/>
    <property type="match status" value="1"/>
</dbReference>
<dbReference type="Pfam" id="PF00794">
    <property type="entry name" value="PI3K_rbd"/>
    <property type="match status" value="1"/>
</dbReference>
<reference evidence="7" key="1">
    <citation type="submission" date="2016-04" db="UniProtKB">
        <authorList>
            <consortium name="WormBaseParasite"/>
        </authorList>
    </citation>
    <scope>IDENTIFICATION</scope>
</reference>
<dbReference type="InterPro" id="IPR002420">
    <property type="entry name" value="PI3K-type_C2_dom"/>
</dbReference>
<sequence>MAPITLESLECVFQNCSTMDHDFLMPNGIVLTIKPDPEMSLCELKMYLWMLASKEPFFDQLGPPGDYLFQGISAPKAEEEEFYDEQFKFSSLQLILPMLRLEKVADDTRVVEQNKRNAMIAKVIRELSSSVLDAYWFVINFDAFFLCYSRISTISQAELISAAESNSELALARECMLELSRANIDRLESGGSIAMAQYLTAAPRQPILNTALEHCLQELSHITISAICVDCSVPPKQHVLSLDLSKSITVADTIKAIIVKQTRLVQGPVEIHEIDPAPQYILKVCCSQEYLFERESALVSYSYVQNCLQRGDIPRLTPVLLKDVLECLCLPIPDSLPVEVPSTETDPSPLPLPSVIDLYGSVDELETEDACINLWTLKDFFSLTVRSAQKLTQTPSSDQLDASSLLAGSSSFGDLSTTSLDTSVGSFSSTLPLSTTAASGLPPDANSISVSKYMVRVGLAHGGQLLANYQNTLGAMAGSGSGATLQWNQSLNFRLIYSNLPLATRVCVVLLQVKRRPGRIMEFPVGWTNINLFDEKGYLVTGKRTLRLWRSGFTSPETEVTHQLNLTGTVAENPDPEYALVVSSKIIRNTWQSKLSSYHFVRIQRNGD</sequence>
<dbReference type="SUPFAM" id="SSF49562">
    <property type="entry name" value="C2 domain (Calcium/lipid-binding domain, CaLB)"/>
    <property type="match status" value="1"/>
</dbReference>
<dbReference type="OrthoDB" id="67688at2759"/>
<dbReference type="PROSITE" id="PS51547">
    <property type="entry name" value="C2_PI3K"/>
    <property type="match status" value="1"/>
</dbReference>
<dbReference type="AlphaFoldDB" id="A0A158QIU5"/>
<dbReference type="InterPro" id="IPR003113">
    <property type="entry name" value="PI3K_ABD"/>
</dbReference>
<name>A0A158QIU5_RODNA</name>
<feature type="domain" description="PI3K-ABD" evidence="2">
    <location>
        <begin position="15"/>
        <end position="105"/>
    </location>
</feature>
<evidence type="ECO:0000259" key="2">
    <source>
        <dbReference type="PROSITE" id="PS51544"/>
    </source>
</evidence>
<feature type="domain" description="C2 PI3K-type" evidence="4">
    <location>
        <begin position="427"/>
        <end position="589"/>
    </location>
</feature>
<evidence type="ECO:0000256" key="1">
    <source>
        <dbReference type="PROSITE-ProRule" id="PRU00880"/>
    </source>
</evidence>
<accession>A0A158QIU5</accession>